<gene>
    <name evidence="3" type="ORF">SAMN05444487_11327</name>
</gene>
<organism evidence="3 4">
    <name type="scientific">Marininema mesophilum</name>
    <dbReference type="NCBI Taxonomy" id="1048340"/>
    <lineage>
        <taxon>Bacteria</taxon>
        <taxon>Bacillati</taxon>
        <taxon>Bacillota</taxon>
        <taxon>Bacilli</taxon>
        <taxon>Bacillales</taxon>
        <taxon>Thermoactinomycetaceae</taxon>
        <taxon>Marininema</taxon>
    </lineage>
</organism>
<evidence type="ECO:0000313" key="4">
    <source>
        <dbReference type="Proteomes" id="UP000198534"/>
    </source>
</evidence>
<dbReference type="Proteomes" id="UP000198534">
    <property type="component" value="Unassembled WGS sequence"/>
</dbReference>
<feature type="compositionally biased region" description="Basic and acidic residues" evidence="1">
    <location>
        <begin position="87"/>
        <end position="100"/>
    </location>
</feature>
<evidence type="ECO:0000259" key="2">
    <source>
        <dbReference type="Pfam" id="PF12647"/>
    </source>
</evidence>
<reference evidence="3 4" key="1">
    <citation type="submission" date="2016-10" db="EMBL/GenBank/DDBJ databases">
        <authorList>
            <person name="de Groot N.N."/>
        </authorList>
    </citation>
    <scope>NUCLEOTIDE SEQUENCE [LARGE SCALE GENOMIC DNA]</scope>
    <source>
        <strain evidence="3 4">DSM 45610</strain>
    </source>
</reference>
<protein>
    <submittedName>
        <fullName evidence="3">RNHCP domain-containing protein</fullName>
    </submittedName>
</protein>
<sequence>MAKKRDIENTSFICANCNREVLPLVNGSYRNHCPFCLHSIHVDLVPGDRLSNCYGLMQPIGIEYKSKKGYQIIFRCKKCGHMSRNKVATEDPKQPDDIEKIAQLSSKDTGLE</sequence>
<dbReference type="OrthoDB" id="9809485at2"/>
<name>A0A1H3ABJ7_9BACL</name>
<dbReference type="InterPro" id="IPR024439">
    <property type="entry name" value="RNHCP"/>
</dbReference>
<dbReference type="EMBL" id="FNNQ01000013">
    <property type="protein sequence ID" value="SDX27036.1"/>
    <property type="molecule type" value="Genomic_DNA"/>
</dbReference>
<feature type="compositionally biased region" description="Polar residues" evidence="1">
    <location>
        <begin position="103"/>
        <end position="112"/>
    </location>
</feature>
<dbReference type="RefSeq" id="WP_091741480.1">
    <property type="nucleotide sequence ID" value="NZ_FNNQ01000013.1"/>
</dbReference>
<keyword evidence="4" id="KW-1185">Reference proteome</keyword>
<dbReference type="Pfam" id="PF12647">
    <property type="entry name" value="RNHCP"/>
    <property type="match status" value="1"/>
</dbReference>
<feature type="region of interest" description="Disordered" evidence="1">
    <location>
        <begin position="85"/>
        <end position="112"/>
    </location>
</feature>
<evidence type="ECO:0000313" key="3">
    <source>
        <dbReference type="EMBL" id="SDX27036.1"/>
    </source>
</evidence>
<evidence type="ECO:0000256" key="1">
    <source>
        <dbReference type="SAM" id="MobiDB-lite"/>
    </source>
</evidence>
<feature type="domain" description="RNHCP" evidence="2">
    <location>
        <begin position="10"/>
        <end position="93"/>
    </location>
</feature>
<proteinExistence type="predicted"/>
<dbReference type="STRING" id="1048340.SAMN05444487_11327"/>
<dbReference type="AlphaFoldDB" id="A0A1H3ABJ7"/>
<accession>A0A1H3ABJ7</accession>